<name>A0A5K3ENJ0_MESCO</name>
<sequence>MACSRGHSGSGGWGVGVPIAAHARRAPPNGHAFSPDNQPERRVNTSMAAANQEGSLDEVARSMTKGSVAQSPKLIPSMVNAVAGRAKSAGHTANPGPRRRRLAQTPALFVDAHNTLRRARGAARGLYNLHLRLLFDLQPTRSPL</sequence>
<dbReference type="WBParaSite" id="MCU_001931-RA">
    <property type="protein sequence ID" value="MCU_001931-RA"/>
    <property type="gene ID" value="MCU_001931"/>
</dbReference>
<feature type="compositionally biased region" description="Polar residues" evidence="1">
    <location>
        <begin position="44"/>
        <end position="54"/>
    </location>
</feature>
<feature type="region of interest" description="Disordered" evidence="1">
    <location>
        <begin position="25"/>
        <end position="104"/>
    </location>
</feature>
<evidence type="ECO:0000256" key="1">
    <source>
        <dbReference type="SAM" id="MobiDB-lite"/>
    </source>
</evidence>
<reference evidence="2" key="1">
    <citation type="submission" date="2019-11" db="UniProtKB">
        <authorList>
            <consortium name="WormBaseParasite"/>
        </authorList>
    </citation>
    <scope>IDENTIFICATION</scope>
</reference>
<protein>
    <submittedName>
        <fullName evidence="2">Uncharacterized protein</fullName>
    </submittedName>
</protein>
<proteinExistence type="predicted"/>
<evidence type="ECO:0000313" key="2">
    <source>
        <dbReference type="WBParaSite" id="MCU_001931-RA"/>
    </source>
</evidence>
<organism evidence="2">
    <name type="scientific">Mesocestoides corti</name>
    <name type="common">Flatworm</name>
    <dbReference type="NCBI Taxonomy" id="53468"/>
    <lineage>
        <taxon>Eukaryota</taxon>
        <taxon>Metazoa</taxon>
        <taxon>Spiralia</taxon>
        <taxon>Lophotrochozoa</taxon>
        <taxon>Platyhelminthes</taxon>
        <taxon>Cestoda</taxon>
        <taxon>Eucestoda</taxon>
        <taxon>Cyclophyllidea</taxon>
        <taxon>Mesocestoididae</taxon>
        <taxon>Mesocestoides</taxon>
    </lineage>
</organism>
<accession>A0A5K3ENJ0</accession>
<dbReference type="AlphaFoldDB" id="A0A5K3ENJ0"/>